<sequence length="188" mass="22702">MKYEPLQANKFYHIYNRGNNGENIFIEDRNYTFFLSLIQKYILPIAEIHAYCLLKNHFHLLIKTLNFENKILSKSFSNLFNAYAKAINKAYDRNGSLFQDRFSRIQIKNDEYLKQLILYIHLNPSHHGFTTNFENYKYSSFIAMMSTAKTLLKRDDVLELFDDISNFRFMHYKRQQEIFEKKSELYLE</sequence>
<accession>A0A9X2CN12</accession>
<dbReference type="InterPro" id="IPR002686">
    <property type="entry name" value="Transposase_17"/>
</dbReference>
<evidence type="ECO:0000313" key="2">
    <source>
        <dbReference type="EMBL" id="MCL6220065.1"/>
    </source>
</evidence>
<evidence type="ECO:0000313" key="3">
    <source>
        <dbReference type="Proteomes" id="UP001139521"/>
    </source>
</evidence>
<name>A0A9X2CN12_9FLAO</name>
<dbReference type="RefSeq" id="WP_249602773.1">
    <property type="nucleotide sequence ID" value="NZ_JAKHSK010000031.1"/>
</dbReference>
<reference evidence="2" key="1">
    <citation type="submission" date="2022-01" db="EMBL/GenBank/DDBJ databases">
        <title>Genome sequencing of Zunongwangia sp. M21534 genome.</title>
        <authorList>
            <person name="Chen Y."/>
            <person name="Dong C."/>
            <person name="Shao Z."/>
        </authorList>
    </citation>
    <scope>NUCLEOTIDE SEQUENCE</scope>
    <source>
        <strain evidence="2">MCCC M21534</strain>
    </source>
</reference>
<dbReference type="GO" id="GO:0004803">
    <property type="term" value="F:transposase activity"/>
    <property type="evidence" value="ECO:0007669"/>
    <property type="project" value="InterPro"/>
</dbReference>
<dbReference type="GO" id="GO:0003677">
    <property type="term" value="F:DNA binding"/>
    <property type="evidence" value="ECO:0007669"/>
    <property type="project" value="InterPro"/>
</dbReference>
<dbReference type="PANTHER" id="PTHR34322">
    <property type="entry name" value="TRANSPOSASE, Y1_TNP DOMAIN-CONTAINING"/>
    <property type="match status" value="1"/>
</dbReference>
<dbReference type="InterPro" id="IPR036515">
    <property type="entry name" value="Transposase_17_sf"/>
</dbReference>
<evidence type="ECO:0000259" key="1">
    <source>
        <dbReference type="SMART" id="SM01321"/>
    </source>
</evidence>
<dbReference type="Proteomes" id="UP001139521">
    <property type="component" value="Unassembled WGS sequence"/>
</dbReference>
<protein>
    <submittedName>
        <fullName evidence="2">Transposase</fullName>
    </submittedName>
</protein>
<keyword evidence="3" id="KW-1185">Reference proteome</keyword>
<dbReference type="PANTHER" id="PTHR34322:SF2">
    <property type="entry name" value="TRANSPOSASE IS200-LIKE DOMAIN-CONTAINING PROTEIN"/>
    <property type="match status" value="1"/>
</dbReference>
<dbReference type="EMBL" id="JAKHSK010000031">
    <property type="protein sequence ID" value="MCL6220065.1"/>
    <property type="molecule type" value="Genomic_DNA"/>
</dbReference>
<proteinExistence type="predicted"/>
<feature type="domain" description="Transposase IS200-like" evidence="1">
    <location>
        <begin position="7"/>
        <end position="123"/>
    </location>
</feature>
<dbReference type="GO" id="GO:0006313">
    <property type="term" value="P:DNA transposition"/>
    <property type="evidence" value="ECO:0007669"/>
    <property type="project" value="InterPro"/>
</dbReference>
<gene>
    <name evidence="2" type="ORF">L1967_17370</name>
</gene>
<organism evidence="2 3">
    <name type="scientific">Zunongwangia pacifica</name>
    <dbReference type="NCBI Taxonomy" id="2911062"/>
    <lineage>
        <taxon>Bacteria</taxon>
        <taxon>Pseudomonadati</taxon>
        <taxon>Bacteroidota</taxon>
        <taxon>Flavobacteriia</taxon>
        <taxon>Flavobacteriales</taxon>
        <taxon>Flavobacteriaceae</taxon>
        <taxon>Zunongwangia</taxon>
    </lineage>
</organism>
<dbReference type="SMART" id="SM01321">
    <property type="entry name" value="Y1_Tnp"/>
    <property type="match status" value="1"/>
</dbReference>
<dbReference type="SUPFAM" id="SSF143422">
    <property type="entry name" value="Transposase IS200-like"/>
    <property type="match status" value="1"/>
</dbReference>
<comment type="caution">
    <text evidence="2">The sequence shown here is derived from an EMBL/GenBank/DDBJ whole genome shotgun (WGS) entry which is preliminary data.</text>
</comment>
<dbReference type="AlphaFoldDB" id="A0A9X2CN12"/>
<dbReference type="Gene3D" id="3.30.70.1290">
    <property type="entry name" value="Transposase IS200-like"/>
    <property type="match status" value="1"/>
</dbReference>